<comment type="subcellular location">
    <subcellularLocation>
        <location evidence="5">Cell membrane</location>
        <topology evidence="5">Multi-pass membrane protein</topology>
    </subcellularLocation>
    <subcellularLocation>
        <location evidence="1">Membrane</location>
        <topology evidence="1">Multi-pass membrane protein</topology>
    </subcellularLocation>
</comment>
<protein>
    <recommendedName>
        <fullName evidence="5">Probable membrane transporter protein</fullName>
    </recommendedName>
</protein>
<proteinExistence type="inferred from homology"/>
<feature type="transmembrane region" description="Helical" evidence="5">
    <location>
        <begin position="231"/>
        <end position="249"/>
    </location>
</feature>
<evidence type="ECO:0000313" key="6">
    <source>
        <dbReference type="EMBL" id="RNI30587.1"/>
    </source>
</evidence>
<keyword evidence="5" id="KW-1003">Cell membrane</keyword>
<feature type="transmembrane region" description="Helical" evidence="5">
    <location>
        <begin position="138"/>
        <end position="161"/>
    </location>
</feature>
<keyword evidence="2 5" id="KW-0812">Transmembrane</keyword>
<comment type="similarity">
    <text evidence="5">Belongs to the 4-toluene sulfonate uptake permease (TSUP) (TC 2.A.102) family.</text>
</comment>
<dbReference type="Proteomes" id="UP000272117">
    <property type="component" value="Unassembled WGS sequence"/>
</dbReference>
<dbReference type="GO" id="GO:0005886">
    <property type="term" value="C:plasma membrane"/>
    <property type="evidence" value="ECO:0007669"/>
    <property type="project" value="UniProtKB-SubCell"/>
</dbReference>
<dbReference type="RefSeq" id="WP_123125803.1">
    <property type="nucleotide sequence ID" value="NZ_RJJD01000002.1"/>
</dbReference>
<evidence type="ECO:0000313" key="7">
    <source>
        <dbReference type="Proteomes" id="UP000272117"/>
    </source>
</evidence>
<name>A0A3M9MZN7_9BACT</name>
<dbReference type="PANTHER" id="PTHR43701">
    <property type="entry name" value="MEMBRANE TRANSPORTER PROTEIN MJ0441-RELATED"/>
    <property type="match status" value="1"/>
</dbReference>
<dbReference type="AlphaFoldDB" id="A0A3M9MZN7"/>
<dbReference type="InterPro" id="IPR002781">
    <property type="entry name" value="TM_pro_TauE-like"/>
</dbReference>
<dbReference type="PANTHER" id="PTHR43701:SF5">
    <property type="entry name" value="MEMBRANE TRANSPORTER PROTEIN-RELATED"/>
    <property type="match status" value="1"/>
</dbReference>
<feature type="transmembrane region" description="Helical" evidence="5">
    <location>
        <begin position="97"/>
        <end position="118"/>
    </location>
</feature>
<reference evidence="6 7" key="1">
    <citation type="submission" date="2018-11" db="EMBL/GenBank/DDBJ databases">
        <title>Rufibacter latericius sp. nov., isolated from water in Baiyang Lake.</title>
        <authorList>
            <person name="Yang Y."/>
        </authorList>
    </citation>
    <scope>NUCLEOTIDE SEQUENCE [LARGE SCALE GENOMIC DNA]</scope>
    <source>
        <strain evidence="6 7">R-22-1c-1</strain>
    </source>
</reference>
<organism evidence="6 7">
    <name type="scientific">Rufibacter latericius</name>
    <dbReference type="NCBI Taxonomy" id="2487040"/>
    <lineage>
        <taxon>Bacteria</taxon>
        <taxon>Pseudomonadati</taxon>
        <taxon>Bacteroidota</taxon>
        <taxon>Cytophagia</taxon>
        <taxon>Cytophagales</taxon>
        <taxon>Hymenobacteraceae</taxon>
        <taxon>Rufibacter</taxon>
    </lineage>
</organism>
<dbReference type="OrthoDB" id="560496at2"/>
<keyword evidence="3 5" id="KW-1133">Transmembrane helix</keyword>
<evidence type="ECO:0000256" key="4">
    <source>
        <dbReference type="ARBA" id="ARBA00023136"/>
    </source>
</evidence>
<feature type="transmembrane region" description="Helical" evidence="5">
    <location>
        <begin position="205"/>
        <end position="224"/>
    </location>
</feature>
<comment type="caution">
    <text evidence="6">The sequence shown here is derived from an EMBL/GenBank/DDBJ whole genome shotgun (WGS) entry which is preliminary data.</text>
</comment>
<dbReference type="InterPro" id="IPR051598">
    <property type="entry name" value="TSUP/Inactive_protease-like"/>
</dbReference>
<gene>
    <name evidence="6" type="ORF">EFB08_04880</name>
</gene>
<dbReference type="EMBL" id="RJJD01000002">
    <property type="protein sequence ID" value="RNI30587.1"/>
    <property type="molecule type" value="Genomic_DNA"/>
</dbReference>
<sequence>MDWNLLLLIGCFFLIATLYSSVGFGGGSSYLALLALFLPNFQEIKSTALLCNLVVVSSGSYLFLKEGLFDRKKFLPLVFCSVPAAFLGATFHLTQGVFFLCLGAVLAFSGALLVLQFFTQPVAERVQYDQHSRFFNVFLGTSSGFVSGLVGIGGGILLSPVLHLLRWADARTIAALASFFILVNSIAGLLGQVAAGNFHVDSTPLFPLLIAVFLGGQLGTRVSLKKIKPQAVKGLTGVFVLFIGLKLVFTYL</sequence>
<evidence type="ECO:0000256" key="3">
    <source>
        <dbReference type="ARBA" id="ARBA00022989"/>
    </source>
</evidence>
<feature type="transmembrane region" description="Helical" evidence="5">
    <location>
        <begin position="173"/>
        <end position="193"/>
    </location>
</feature>
<keyword evidence="7" id="KW-1185">Reference proteome</keyword>
<evidence type="ECO:0000256" key="5">
    <source>
        <dbReference type="RuleBase" id="RU363041"/>
    </source>
</evidence>
<keyword evidence="4 5" id="KW-0472">Membrane</keyword>
<evidence type="ECO:0000256" key="2">
    <source>
        <dbReference type="ARBA" id="ARBA00022692"/>
    </source>
</evidence>
<evidence type="ECO:0000256" key="1">
    <source>
        <dbReference type="ARBA" id="ARBA00004141"/>
    </source>
</evidence>
<accession>A0A3M9MZN7</accession>
<dbReference type="Pfam" id="PF01925">
    <property type="entry name" value="TauE"/>
    <property type="match status" value="1"/>
</dbReference>